<reference evidence="9 10" key="1">
    <citation type="journal article" date="2013" name="J. Mol. Microbiol. Biotechnol.">
        <title>Analysis of the Complete Genomes of Acholeplasma brassicae , A. palmae and A. laidlawii and Their Comparison to the Obligate Parasites from ' Candidatus Phytoplasma'.</title>
        <authorList>
            <person name="Kube M."/>
            <person name="Siewert C."/>
            <person name="Migdoll A.M."/>
            <person name="Duduk B."/>
            <person name="Holz S."/>
            <person name="Rabus R."/>
            <person name="Seemuller E."/>
            <person name="Mitrovic J."/>
            <person name="Muller I."/>
            <person name="Buttner C."/>
            <person name="Reinhardt R."/>
        </authorList>
    </citation>
    <scope>NUCLEOTIDE SEQUENCE [LARGE SCALE GENOMIC DNA]</scope>
    <source>
        <strain evidence="9 10">J233</strain>
    </source>
</reference>
<feature type="disulfide bond" description="Redox-active" evidence="7">
    <location>
        <begin position="30"/>
        <end position="33"/>
    </location>
</feature>
<comment type="similarity">
    <text evidence="1 6">Belongs to the thioredoxin family.</text>
</comment>
<evidence type="ECO:0000313" key="10">
    <source>
        <dbReference type="Proteomes" id="UP000032740"/>
    </source>
</evidence>
<dbReference type="GO" id="GO:0015035">
    <property type="term" value="F:protein-disulfide reductase activity"/>
    <property type="evidence" value="ECO:0007669"/>
    <property type="project" value="InterPro"/>
</dbReference>
<dbReference type="Pfam" id="PF00085">
    <property type="entry name" value="Thioredoxin"/>
    <property type="match status" value="1"/>
</dbReference>
<sequence>MALELELIDFKKDVLDNNIISIVFFHASWCRNCKSLFPVLENLEEDLYPLIQVISVDAEKNADFSDQYEIMSLPTCLIFKNGILVEKIIGLNSFEKMKEMILNV</sequence>
<dbReference type="Proteomes" id="UP000032740">
    <property type="component" value="Chromosome"/>
</dbReference>
<evidence type="ECO:0000256" key="5">
    <source>
        <dbReference type="ARBA" id="ARBA00023284"/>
    </source>
</evidence>
<proteinExistence type="inferred from homology"/>
<dbReference type="PANTHER" id="PTHR45663">
    <property type="entry name" value="GEO12009P1"/>
    <property type="match status" value="1"/>
</dbReference>
<dbReference type="OrthoDB" id="9790390at2"/>
<evidence type="ECO:0000256" key="3">
    <source>
        <dbReference type="ARBA" id="ARBA00022982"/>
    </source>
</evidence>
<dbReference type="EMBL" id="FO681347">
    <property type="protein sequence ID" value="CCV64894.1"/>
    <property type="molecule type" value="Genomic_DNA"/>
</dbReference>
<protein>
    <recommendedName>
        <fullName evidence="6">Thioredoxin</fullName>
    </recommendedName>
</protein>
<organism evidence="9 10">
    <name type="scientific">Alteracholeplasma palmae (strain ATCC 49389 / J233)</name>
    <name type="common">Acholeplasma palmae</name>
    <dbReference type="NCBI Taxonomy" id="1318466"/>
    <lineage>
        <taxon>Bacteria</taxon>
        <taxon>Bacillati</taxon>
        <taxon>Mycoplasmatota</taxon>
        <taxon>Mollicutes</taxon>
        <taxon>Acholeplasmatales</taxon>
        <taxon>Acholeplasmataceae</taxon>
        <taxon>Acholeplasma</taxon>
    </lineage>
</organism>
<evidence type="ECO:0000256" key="7">
    <source>
        <dbReference type="PIRSR" id="PIRSR000077-4"/>
    </source>
</evidence>
<dbReference type="InterPro" id="IPR005746">
    <property type="entry name" value="Thioredoxin"/>
</dbReference>
<evidence type="ECO:0000259" key="8">
    <source>
        <dbReference type="PROSITE" id="PS51352"/>
    </source>
</evidence>
<dbReference type="SUPFAM" id="SSF52833">
    <property type="entry name" value="Thioredoxin-like"/>
    <property type="match status" value="1"/>
</dbReference>
<dbReference type="PANTHER" id="PTHR45663:SF11">
    <property type="entry name" value="GEO12009P1"/>
    <property type="match status" value="1"/>
</dbReference>
<gene>
    <name evidence="9" type="primary">trxA</name>
    <name evidence="9" type="ORF">BN85413170</name>
</gene>
<dbReference type="PROSITE" id="PS51352">
    <property type="entry name" value="THIOREDOXIN_2"/>
    <property type="match status" value="1"/>
</dbReference>
<dbReference type="HOGENOM" id="CLU_090389_10_3_14"/>
<dbReference type="RefSeq" id="WP_030003777.1">
    <property type="nucleotide sequence ID" value="NC_022538.1"/>
</dbReference>
<dbReference type="GO" id="GO:0005737">
    <property type="term" value="C:cytoplasm"/>
    <property type="evidence" value="ECO:0007669"/>
    <property type="project" value="TreeGrafter"/>
</dbReference>
<evidence type="ECO:0000256" key="6">
    <source>
        <dbReference type="PIRNR" id="PIRNR000077"/>
    </source>
</evidence>
<keyword evidence="4 7" id="KW-1015">Disulfide bond</keyword>
<dbReference type="InterPro" id="IPR036249">
    <property type="entry name" value="Thioredoxin-like_sf"/>
</dbReference>
<dbReference type="AlphaFoldDB" id="U4KLN9"/>
<keyword evidence="2" id="KW-0813">Transport</keyword>
<name>U4KLN9_ALTPJ</name>
<keyword evidence="3" id="KW-0249">Electron transport</keyword>
<keyword evidence="5 7" id="KW-0676">Redox-active center</keyword>
<feature type="domain" description="Thioredoxin" evidence="8">
    <location>
        <begin position="1"/>
        <end position="104"/>
    </location>
</feature>
<evidence type="ECO:0000256" key="1">
    <source>
        <dbReference type="ARBA" id="ARBA00008987"/>
    </source>
</evidence>
<dbReference type="KEGG" id="apal:BN85413170"/>
<dbReference type="PIRSF" id="PIRSF000077">
    <property type="entry name" value="Thioredoxin"/>
    <property type="match status" value="1"/>
</dbReference>
<dbReference type="CDD" id="cd02947">
    <property type="entry name" value="TRX_family"/>
    <property type="match status" value="1"/>
</dbReference>
<dbReference type="Gene3D" id="3.40.30.10">
    <property type="entry name" value="Glutaredoxin"/>
    <property type="match status" value="1"/>
</dbReference>
<dbReference type="STRING" id="1318466.BN85413170"/>
<evidence type="ECO:0000256" key="2">
    <source>
        <dbReference type="ARBA" id="ARBA00022448"/>
    </source>
</evidence>
<dbReference type="InterPro" id="IPR013766">
    <property type="entry name" value="Thioredoxin_domain"/>
</dbReference>
<evidence type="ECO:0000256" key="4">
    <source>
        <dbReference type="ARBA" id="ARBA00023157"/>
    </source>
</evidence>
<accession>U4KLN9</accession>
<keyword evidence="10" id="KW-1185">Reference proteome</keyword>
<evidence type="ECO:0000313" key="9">
    <source>
        <dbReference type="EMBL" id="CCV64894.1"/>
    </source>
</evidence>